<dbReference type="GO" id="GO:0016787">
    <property type="term" value="F:hydrolase activity"/>
    <property type="evidence" value="ECO:0007669"/>
    <property type="project" value="UniProtKB-KW"/>
</dbReference>
<dbReference type="Pfam" id="PF14498">
    <property type="entry name" value="Glyco_hyd_65N_2"/>
    <property type="match status" value="1"/>
</dbReference>
<dbReference type="InterPro" id="IPR049053">
    <property type="entry name" value="AFCA-like_C"/>
</dbReference>
<dbReference type="InterPro" id="IPR008928">
    <property type="entry name" value="6-hairpin_glycosidase_sf"/>
</dbReference>
<dbReference type="InterPro" id="IPR016518">
    <property type="entry name" value="Alpha-L-fucosidase"/>
</dbReference>
<dbReference type="PANTHER" id="PTHR31084">
    <property type="entry name" value="ALPHA-L-FUCOSIDASE 2"/>
    <property type="match status" value="1"/>
</dbReference>
<evidence type="ECO:0000313" key="4">
    <source>
        <dbReference type="EMBL" id="MFG6458354.1"/>
    </source>
</evidence>
<keyword evidence="4" id="KW-0378">Hydrolase</keyword>
<dbReference type="Proteomes" id="UP001606305">
    <property type="component" value="Unassembled WGS sequence"/>
</dbReference>
<organism evidence="4 5">
    <name type="scientific">Pelomonas nitida</name>
    <dbReference type="NCBI Taxonomy" id="3299027"/>
    <lineage>
        <taxon>Bacteria</taxon>
        <taxon>Pseudomonadati</taxon>
        <taxon>Pseudomonadota</taxon>
        <taxon>Betaproteobacteria</taxon>
        <taxon>Burkholderiales</taxon>
        <taxon>Sphaerotilaceae</taxon>
        <taxon>Roseateles</taxon>
    </lineage>
</organism>
<dbReference type="Pfam" id="PF22124">
    <property type="entry name" value="Glyco_hydro_95_cat"/>
    <property type="match status" value="1"/>
</dbReference>
<dbReference type="SUPFAM" id="SSF48208">
    <property type="entry name" value="Six-hairpin glycosidases"/>
    <property type="match status" value="1"/>
</dbReference>
<accession>A0ABW7G8R6</accession>
<keyword evidence="5" id="KW-1185">Reference proteome</keyword>
<dbReference type="Pfam" id="PF21307">
    <property type="entry name" value="Glyco_hydro_95_C"/>
    <property type="match status" value="1"/>
</dbReference>
<comment type="caution">
    <text evidence="4">The sequence shown here is derived from an EMBL/GenBank/DDBJ whole genome shotgun (WGS) entry which is preliminary data.</text>
</comment>
<feature type="domain" description="Alpha fucosidase A-like C-terminal" evidence="2">
    <location>
        <begin position="715"/>
        <end position="768"/>
    </location>
</feature>
<proteinExistence type="predicted"/>
<dbReference type="InterPro" id="IPR054363">
    <property type="entry name" value="GH95_cat"/>
</dbReference>
<protein>
    <submittedName>
        <fullName evidence="4">Glycoside hydrolase N-terminal domain-containing protein</fullName>
    </submittedName>
</protein>
<sequence length="805" mass="88606">MHGINTQKTWRPDITTSRRTWLQQQLTQAGLLRLGAPLLALPAAAQTAPIDPLRLWYRRPADEWVQALPVGNGRLGAMVFGGTHTERLQLNESSFFAGGPYDTTNPLAREGLPKVRELVFAGRYAEAEKLANETLLGRPTGQMNYQPLAELLLVFPGLEGVRDYERSLALGEAVAATRFRTGSATHTREVYASAADQLIVVRLATDKPRWISVDITLTAPHQRSSGLEAGHTLWVAGMSPERLGVPGQLPFECRLQVVTRGGKVVARDSGLQVQGADEVFILIAGATGYRRFDDVSGDPAALNRATLARAAERGPDTLHAAHRDDHQRLFSRVALDLGNGPNAALPTDERIARFAEGADPGLAALYLQYGRYLLLASSRPGTRFPANLQGLWNEKTNPSWGSKWTININTEMNYWPAEVANLGETVEPLFAMVEDLAITGARVARAMYDAPGWVAFHNTDGWRVAAPTDGAKWGLWPMGGVWLVNTLWQSWLFRRDPALLKRLYPLLKGAAEFQLATLVKDPKSGFMVTNPSISPENSHPFGSSVCAGPAMDSQLLRDLFAYCADAARELRTDRPFAKACEAMRDRLPADKIGKAGQLQEWQEDWDMEAPELKHRHVSHLYALYPSDQITADDTPALAAAARNVMERRGDDTTGWGIGWRINLWARLKDGEHAHATLKRLLHPSRSYPNLFDAHPPFQIDGNFGGAAGIAEMLVQSQRGRIELLPALPSAWPTGSVAGLRARGGIELAFRWDGGDVQSLTLRNLAGAAHTELRWRGGRLPLKLAPGQTLRFERRAGQLQRLENFA</sequence>
<name>A0ABW7G8R6_9BURK</name>
<dbReference type="PANTHER" id="PTHR31084:SF0">
    <property type="entry name" value="ALPHA-L-FUCOSIDASE 2"/>
    <property type="match status" value="1"/>
</dbReference>
<evidence type="ECO:0000259" key="1">
    <source>
        <dbReference type="Pfam" id="PF14498"/>
    </source>
</evidence>
<dbReference type="InterPro" id="IPR027414">
    <property type="entry name" value="GH95_N_dom"/>
</dbReference>
<feature type="domain" description="Glycosyl hydrolase family 95 N-terminal" evidence="1">
    <location>
        <begin position="55"/>
        <end position="290"/>
    </location>
</feature>
<evidence type="ECO:0000313" key="5">
    <source>
        <dbReference type="Proteomes" id="UP001606305"/>
    </source>
</evidence>
<evidence type="ECO:0000259" key="3">
    <source>
        <dbReference type="Pfam" id="PF22124"/>
    </source>
</evidence>
<dbReference type="Gene3D" id="1.50.10.10">
    <property type="match status" value="1"/>
</dbReference>
<gene>
    <name evidence="4" type="ORF">ACG00X_16050</name>
</gene>
<dbReference type="PIRSF" id="PIRSF007663">
    <property type="entry name" value="UCP007663"/>
    <property type="match status" value="1"/>
</dbReference>
<evidence type="ECO:0000259" key="2">
    <source>
        <dbReference type="Pfam" id="PF21307"/>
    </source>
</evidence>
<dbReference type="EMBL" id="JBIGIA010000012">
    <property type="protein sequence ID" value="MFG6458354.1"/>
    <property type="molecule type" value="Genomic_DNA"/>
</dbReference>
<dbReference type="InterPro" id="IPR012341">
    <property type="entry name" value="6hp_glycosidase-like_sf"/>
</dbReference>
<dbReference type="RefSeq" id="WP_394489216.1">
    <property type="nucleotide sequence ID" value="NZ_JBIGIA010000012.1"/>
</dbReference>
<reference evidence="4 5" key="1">
    <citation type="submission" date="2024-09" db="EMBL/GenBank/DDBJ databases">
        <title>Novel species of the genus Pelomonas and Roseateles isolated from streams.</title>
        <authorList>
            <person name="Lu H."/>
        </authorList>
    </citation>
    <scope>NUCLEOTIDE SEQUENCE [LARGE SCALE GENOMIC DNA]</scope>
    <source>
        <strain evidence="4 5">BYS96W</strain>
    </source>
</reference>
<dbReference type="Gene3D" id="2.70.98.50">
    <property type="entry name" value="putative glycoside hydrolase family protein from bacillus halodurans"/>
    <property type="match status" value="1"/>
</dbReference>
<feature type="domain" description="Glycosyl hydrolase family 95 catalytic" evidence="3">
    <location>
        <begin position="316"/>
        <end position="713"/>
    </location>
</feature>